<keyword evidence="3 6" id="KW-0808">Transferase</keyword>
<dbReference type="GO" id="GO:0046872">
    <property type="term" value="F:metal ion binding"/>
    <property type="evidence" value="ECO:0007669"/>
    <property type="project" value="UniProtKB-KW"/>
</dbReference>
<dbReference type="Pfam" id="PF00348">
    <property type="entry name" value="polyprenyl_synt"/>
    <property type="match status" value="1"/>
</dbReference>
<proteinExistence type="inferred from homology"/>
<reference evidence="7 8" key="1">
    <citation type="submission" date="2018-11" db="EMBL/GenBank/DDBJ databases">
        <title>Sequencing the genomes of 1000 actinobacteria strains.</title>
        <authorList>
            <person name="Klenk H.-P."/>
        </authorList>
    </citation>
    <scope>NUCLEOTIDE SEQUENCE [LARGE SCALE GENOMIC DNA]</scope>
    <source>
        <strain evidence="7 8">DSM 13521</strain>
    </source>
</reference>
<dbReference type="SUPFAM" id="SSF48576">
    <property type="entry name" value="Terpenoid synthases"/>
    <property type="match status" value="1"/>
</dbReference>
<dbReference type="GO" id="GO:0008299">
    <property type="term" value="P:isoprenoid biosynthetic process"/>
    <property type="evidence" value="ECO:0007669"/>
    <property type="project" value="InterPro"/>
</dbReference>
<dbReference type="InterPro" id="IPR033749">
    <property type="entry name" value="Polyprenyl_synt_CS"/>
</dbReference>
<dbReference type="PANTHER" id="PTHR12001">
    <property type="entry name" value="GERANYLGERANYL PYROPHOSPHATE SYNTHASE"/>
    <property type="match status" value="1"/>
</dbReference>
<dbReference type="CDD" id="cd00685">
    <property type="entry name" value="Trans_IPPS_HT"/>
    <property type="match status" value="1"/>
</dbReference>
<evidence type="ECO:0000256" key="6">
    <source>
        <dbReference type="RuleBase" id="RU004466"/>
    </source>
</evidence>
<keyword evidence="4" id="KW-0479">Metal-binding</keyword>
<dbReference type="GO" id="GO:0004659">
    <property type="term" value="F:prenyltransferase activity"/>
    <property type="evidence" value="ECO:0007669"/>
    <property type="project" value="InterPro"/>
</dbReference>
<evidence type="ECO:0000313" key="8">
    <source>
        <dbReference type="Proteomes" id="UP000275356"/>
    </source>
</evidence>
<gene>
    <name evidence="7" type="ORF">EDD28_2577</name>
</gene>
<sequence>MSAATELARTDGSHEITARLARFFDERTVQAAAYGSAFERLWRLAGEAATGGKLVRPLLLLDVYDALASPRPGSGIADRETALDVAAAVELLHFSFLLHDDVIDQDTVRRGRPNLIGALMDQARESGSASDALAGTVHWARTGAILMGDLLLAACHREIARADVPRTRRVELLDLLDRTVSESVAGELIDVGLSHGLVPPRLATVLGMTTHKTATYTFELPLRAGAILAGADGATQDVLGAVGRHLGLGFQLQDDLLSTFGDPARHGKGRYSDLREGKQTALVAMARTTTSWPGIEPRLGRPGLTDRDAEWLAGELEACGARTAVEGLVRRELTAAVDLVDDPANGLTGSLRAVLHELTRTLRGRSA</sequence>
<evidence type="ECO:0000256" key="3">
    <source>
        <dbReference type="ARBA" id="ARBA00022679"/>
    </source>
</evidence>
<comment type="caution">
    <text evidence="7">The sequence shown here is derived from an EMBL/GenBank/DDBJ whole genome shotgun (WGS) entry which is preliminary data.</text>
</comment>
<dbReference type="InterPro" id="IPR008949">
    <property type="entry name" value="Isoprenoid_synthase_dom_sf"/>
</dbReference>
<dbReference type="InterPro" id="IPR000092">
    <property type="entry name" value="Polyprenyl_synt"/>
</dbReference>
<dbReference type="OrthoDB" id="4497239at2"/>
<evidence type="ECO:0000256" key="2">
    <source>
        <dbReference type="ARBA" id="ARBA00006706"/>
    </source>
</evidence>
<comment type="similarity">
    <text evidence="2 6">Belongs to the FPP/GGPP synthase family.</text>
</comment>
<evidence type="ECO:0000256" key="5">
    <source>
        <dbReference type="ARBA" id="ARBA00022842"/>
    </source>
</evidence>
<evidence type="ECO:0000256" key="4">
    <source>
        <dbReference type="ARBA" id="ARBA00022723"/>
    </source>
</evidence>
<dbReference type="Proteomes" id="UP000275356">
    <property type="component" value="Unassembled WGS sequence"/>
</dbReference>
<name>A0A3N2D068_9MICO</name>
<keyword evidence="8" id="KW-1185">Reference proteome</keyword>
<comment type="cofactor">
    <cofactor evidence="1">
        <name>Mg(2+)</name>
        <dbReference type="ChEBI" id="CHEBI:18420"/>
    </cofactor>
</comment>
<dbReference type="PROSITE" id="PS00723">
    <property type="entry name" value="POLYPRENYL_SYNTHASE_1"/>
    <property type="match status" value="1"/>
</dbReference>
<evidence type="ECO:0000313" key="7">
    <source>
        <dbReference type="EMBL" id="ROR93169.1"/>
    </source>
</evidence>
<dbReference type="EMBL" id="RKHQ01000002">
    <property type="protein sequence ID" value="ROR93169.1"/>
    <property type="molecule type" value="Genomic_DNA"/>
</dbReference>
<evidence type="ECO:0000256" key="1">
    <source>
        <dbReference type="ARBA" id="ARBA00001946"/>
    </source>
</evidence>
<dbReference type="RefSeq" id="WP_123740168.1">
    <property type="nucleotide sequence ID" value="NZ_CALFQU010000037.1"/>
</dbReference>
<dbReference type="SFLD" id="SFLDS00005">
    <property type="entry name" value="Isoprenoid_Synthase_Type_I"/>
    <property type="match status" value="1"/>
</dbReference>
<protein>
    <submittedName>
        <fullName evidence="7">Geranylgeranyl diphosphate synthase type II</fullName>
    </submittedName>
</protein>
<dbReference type="AlphaFoldDB" id="A0A3N2D068"/>
<organism evidence="7 8">
    <name type="scientific">Salana multivorans</name>
    <dbReference type="NCBI Taxonomy" id="120377"/>
    <lineage>
        <taxon>Bacteria</taxon>
        <taxon>Bacillati</taxon>
        <taxon>Actinomycetota</taxon>
        <taxon>Actinomycetes</taxon>
        <taxon>Micrococcales</taxon>
        <taxon>Beutenbergiaceae</taxon>
        <taxon>Salana</taxon>
    </lineage>
</organism>
<dbReference type="Gene3D" id="1.10.600.10">
    <property type="entry name" value="Farnesyl Diphosphate Synthase"/>
    <property type="match status" value="1"/>
</dbReference>
<keyword evidence="5" id="KW-0460">Magnesium</keyword>
<accession>A0A3N2D068</accession>
<dbReference type="PANTHER" id="PTHR12001:SF85">
    <property type="entry name" value="SHORT CHAIN ISOPRENYL DIPHOSPHATE SYNTHASE"/>
    <property type="match status" value="1"/>
</dbReference>